<keyword evidence="1" id="KW-0472">Membrane</keyword>
<dbReference type="EMBL" id="BOSL01000005">
    <property type="protein sequence ID" value="GIP52839.1"/>
    <property type="molecule type" value="Genomic_DNA"/>
</dbReference>
<evidence type="ECO:0000313" key="2">
    <source>
        <dbReference type="EMBL" id="GIP52839.1"/>
    </source>
</evidence>
<accession>A0ABQ4MA37</accession>
<keyword evidence="1" id="KW-1133">Transmembrane helix</keyword>
<feature type="transmembrane region" description="Helical" evidence="1">
    <location>
        <begin position="88"/>
        <end position="107"/>
    </location>
</feature>
<gene>
    <name evidence="2" type="ORF">J42TS3_18740</name>
</gene>
<keyword evidence="3" id="KW-1185">Reference proteome</keyword>
<feature type="transmembrane region" description="Helical" evidence="1">
    <location>
        <begin position="249"/>
        <end position="271"/>
    </location>
</feature>
<evidence type="ECO:0000313" key="3">
    <source>
        <dbReference type="Proteomes" id="UP000679992"/>
    </source>
</evidence>
<dbReference type="RefSeq" id="WP_213654555.1">
    <property type="nucleotide sequence ID" value="NZ_BOSL01000005.1"/>
</dbReference>
<feature type="transmembrane region" description="Helical" evidence="1">
    <location>
        <begin position="180"/>
        <end position="200"/>
    </location>
</feature>
<dbReference type="Proteomes" id="UP000679992">
    <property type="component" value="Unassembled WGS sequence"/>
</dbReference>
<feature type="transmembrane region" description="Helical" evidence="1">
    <location>
        <begin position="220"/>
        <end position="237"/>
    </location>
</feature>
<reference evidence="2 3" key="1">
    <citation type="submission" date="2021-03" db="EMBL/GenBank/DDBJ databases">
        <title>Antimicrobial resistance genes in bacteria isolated from Japanese honey, and their potential for conferring macrolide and lincosamide resistance in the American foulbrood pathogen Paenibacillus larvae.</title>
        <authorList>
            <person name="Okamoto M."/>
            <person name="Kumagai M."/>
            <person name="Kanamori H."/>
            <person name="Takamatsu D."/>
        </authorList>
    </citation>
    <scope>NUCLEOTIDE SEQUENCE [LARGE SCALE GENOMIC DNA]</scope>
    <source>
        <strain evidence="2 3">J42TS3</strain>
    </source>
</reference>
<protein>
    <recommendedName>
        <fullName evidence="4">ABC transporter permease</fullName>
    </recommendedName>
</protein>
<feature type="transmembrane region" description="Helical" evidence="1">
    <location>
        <begin position="119"/>
        <end position="141"/>
    </location>
</feature>
<sequence>MELIDRYVYAVVQKLPEQQRNDIRKELYGLIEDMLEERSPLTAPSREDVEQVLQQLGHPSVMAAKYRGHERYLISPALFDSYLSVIKIVLMAILLSMSVVFVIDCIVEPAPILDHFIDYLVSLISAGSQGFVWVTVIYAFIDFGAHKKYAGHGDMSKKWSPADLPPIPDPKSQIKLSEPVAGIIFTVLFTVIFMFGSELIGAYRFHDGLVTSIPLMNSDVIGKYLPFIGVLGALGVMREVLKIIVRRRTLTILIFHICLSLLGLVFAAILLNTPGFWNDDFLSQLQAVGWAPQGGEDYENLKSIWFAVTHNLIYFIGLFTIIDLVSEVYKWFRIRMPEESGATTIR</sequence>
<evidence type="ECO:0000256" key="1">
    <source>
        <dbReference type="SAM" id="Phobius"/>
    </source>
</evidence>
<name>A0ABQ4MA37_9BACL</name>
<evidence type="ECO:0008006" key="4">
    <source>
        <dbReference type="Google" id="ProtNLM"/>
    </source>
</evidence>
<comment type="caution">
    <text evidence="2">The sequence shown here is derived from an EMBL/GenBank/DDBJ whole genome shotgun (WGS) entry which is preliminary data.</text>
</comment>
<feature type="transmembrane region" description="Helical" evidence="1">
    <location>
        <begin position="304"/>
        <end position="326"/>
    </location>
</feature>
<keyword evidence="1" id="KW-0812">Transmembrane</keyword>
<proteinExistence type="predicted"/>
<organism evidence="2 3">
    <name type="scientific">Paenibacillus vini</name>
    <dbReference type="NCBI Taxonomy" id="1476024"/>
    <lineage>
        <taxon>Bacteria</taxon>
        <taxon>Bacillati</taxon>
        <taxon>Bacillota</taxon>
        <taxon>Bacilli</taxon>
        <taxon>Bacillales</taxon>
        <taxon>Paenibacillaceae</taxon>
        <taxon>Paenibacillus</taxon>
    </lineage>
</organism>